<keyword evidence="3 5" id="KW-0863">Zinc-finger</keyword>
<keyword evidence="2" id="KW-0677">Repeat</keyword>
<feature type="region of interest" description="Disordered" evidence="6">
    <location>
        <begin position="468"/>
        <end position="489"/>
    </location>
</feature>
<dbReference type="PROSITE" id="PS50157">
    <property type="entry name" value="ZINC_FINGER_C2H2_2"/>
    <property type="match status" value="4"/>
</dbReference>
<dbReference type="PROSITE" id="PS00028">
    <property type="entry name" value="ZINC_FINGER_C2H2_1"/>
    <property type="match status" value="3"/>
</dbReference>
<dbReference type="PROSITE" id="PS50097">
    <property type="entry name" value="BTB"/>
    <property type="match status" value="1"/>
</dbReference>
<sequence>QTILDSLYEQVKTGHLCDILFYSDVGSISAHSCILEAFSPFFSELFSSRLRNGHHWSIKQPLQICVSSITKCRASSKNNCMQCLEQVLQFMYTGNIKPSLVHLQHLLLLCERLKNKELQEECLNFQRGHSLLNVPVPKCKLVEKADDSNSLAQINSPKQKTDVKPDSTGDSECNSVIKSIEAVNTESEKFVECKVCCFVTKDLDLITSHIKVFHVNSYRCLYCNFSHRNVLMLVDHIVSECSTKDVICSVCLFKAQDSADLASHVKIHVGSKPFTCSSCKIGFYRRCLWLKHTRSHIYKKTFPCPSCSLNFNTDHERNKHVKFSHAPKKHVCSECGFSAPFLSVLENHRLKHRKLKFRCEEEGCDFQSSSEIMLLRHKSVHKVRSLKKSEKSKECSVCSMKFTLTKNLVRHMKTHKAHKAKLKCKLCSYETCRSDNYNQHFNSKHHNQKAPSIVNTSSDLLNTETATDERAIGKQGTKEEPSCQESTADTNSIKHLREGYNIESHFSQKHNTLMMNDEGDISIVNSNEKNSVTLRNIGNLTGTITLDERTGVLTMNNINSGSVFLNETTGELTYINLENDKNLDLNCFNQESAIQKDNFKGPSACNSDRTSEVTKLDEFTGEIIKVSTSNEENFMPEQEFDSFDMDVNDESLDGFDDFDELLFDVFNEEDNRVCNDVVLPDDSSIGIHSCPMPHLDESTGLLTFDETLVPPKSPKVWSSYQPVENRAINDSEAYQLLLDEVTGVLHD</sequence>
<dbReference type="Pfam" id="PF00651">
    <property type="entry name" value="BTB"/>
    <property type="match status" value="1"/>
</dbReference>
<evidence type="ECO:0000256" key="1">
    <source>
        <dbReference type="ARBA" id="ARBA00022723"/>
    </source>
</evidence>
<evidence type="ECO:0000256" key="2">
    <source>
        <dbReference type="ARBA" id="ARBA00022737"/>
    </source>
</evidence>
<name>A0A0A9WJD9_LYGHE</name>
<protein>
    <submittedName>
        <fullName evidence="9">Zinc finger and SCAN domain-containing protein 2</fullName>
    </submittedName>
</protein>
<feature type="domain" description="C2H2-type" evidence="8">
    <location>
        <begin position="274"/>
        <end position="301"/>
    </location>
</feature>
<gene>
    <name evidence="9" type="primary">Zscan2_0</name>
    <name evidence="9" type="ORF">CM83_43690</name>
</gene>
<keyword evidence="1" id="KW-0479">Metal-binding</keyword>
<evidence type="ECO:0000259" key="8">
    <source>
        <dbReference type="PROSITE" id="PS50157"/>
    </source>
</evidence>
<feature type="compositionally biased region" description="Basic and acidic residues" evidence="6">
    <location>
        <begin position="468"/>
        <end position="481"/>
    </location>
</feature>
<dbReference type="PANTHER" id="PTHR24379:SF121">
    <property type="entry name" value="C2H2-TYPE DOMAIN-CONTAINING PROTEIN"/>
    <property type="match status" value="1"/>
</dbReference>
<feature type="domain" description="C2H2-type" evidence="8">
    <location>
        <begin position="302"/>
        <end position="330"/>
    </location>
</feature>
<reference evidence="9" key="1">
    <citation type="journal article" date="2014" name="PLoS ONE">
        <title>Transcriptome-Based Identification of ABC Transporters in the Western Tarnished Plant Bug Lygus hesperus.</title>
        <authorList>
            <person name="Hull J.J."/>
            <person name="Chaney K."/>
            <person name="Geib S.M."/>
            <person name="Fabrick J.A."/>
            <person name="Brent C.S."/>
            <person name="Walsh D."/>
            <person name="Lavine L.C."/>
        </authorList>
    </citation>
    <scope>NUCLEOTIDE SEQUENCE</scope>
</reference>
<evidence type="ECO:0000313" key="9">
    <source>
        <dbReference type="EMBL" id="JAG07919.1"/>
    </source>
</evidence>
<evidence type="ECO:0000256" key="3">
    <source>
        <dbReference type="ARBA" id="ARBA00022771"/>
    </source>
</evidence>
<dbReference type="GO" id="GO:0008270">
    <property type="term" value="F:zinc ion binding"/>
    <property type="evidence" value="ECO:0007669"/>
    <property type="project" value="UniProtKB-KW"/>
</dbReference>
<feature type="domain" description="BTB" evidence="7">
    <location>
        <begin position="17"/>
        <end position="100"/>
    </location>
</feature>
<dbReference type="InterPro" id="IPR011333">
    <property type="entry name" value="SKP1/BTB/POZ_sf"/>
</dbReference>
<feature type="domain" description="C2H2-type" evidence="8">
    <location>
        <begin position="393"/>
        <end position="420"/>
    </location>
</feature>
<keyword evidence="4" id="KW-0862">Zinc</keyword>
<dbReference type="PANTHER" id="PTHR24379">
    <property type="entry name" value="KRAB AND ZINC FINGER DOMAIN-CONTAINING"/>
    <property type="match status" value="1"/>
</dbReference>
<dbReference type="EMBL" id="GBHO01035685">
    <property type="protein sequence ID" value="JAG07919.1"/>
    <property type="molecule type" value="Transcribed_RNA"/>
</dbReference>
<dbReference type="SUPFAM" id="SSF54695">
    <property type="entry name" value="POZ domain"/>
    <property type="match status" value="1"/>
</dbReference>
<dbReference type="InterPro" id="IPR013087">
    <property type="entry name" value="Znf_C2H2_type"/>
</dbReference>
<dbReference type="SMART" id="SM00225">
    <property type="entry name" value="BTB"/>
    <property type="match status" value="1"/>
</dbReference>
<dbReference type="Gene3D" id="3.30.710.10">
    <property type="entry name" value="Potassium Channel Kv1.1, Chain A"/>
    <property type="match status" value="1"/>
</dbReference>
<dbReference type="Gene3D" id="3.30.160.60">
    <property type="entry name" value="Classic Zinc Finger"/>
    <property type="match status" value="3"/>
</dbReference>
<evidence type="ECO:0000259" key="7">
    <source>
        <dbReference type="PROSITE" id="PS50097"/>
    </source>
</evidence>
<dbReference type="CDD" id="cd18186">
    <property type="entry name" value="BTB_POZ_ZBTB_KLHL-like"/>
    <property type="match status" value="1"/>
</dbReference>
<dbReference type="AlphaFoldDB" id="A0A0A9WJD9"/>
<evidence type="ECO:0000256" key="6">
    <source>
        <dbReference type="SAM" id="MobiDB-lite"/>
    </source>
</evidence>
<feature type="domain" description="C2H2-type" evidence="8">
    <location>
        <begin position="246"/>
        <end position="273"/>
    </location>
</feature>
<feature type="non-terminal residue" evidence="9">
    <location>
        <position position="1"/>
    </location>
</feature>
<dbReference type="SMART" id="SM00355">
    <property type="entry name" value="ZnF_C2H2"/>
    <property type="match status" value="9"/>
</dbReference>
<proteinExistence type="predicted"/>
<accession>A0A0A9WJD9</accession>
<reference evidence="9" key="2">
    <citation type="submission" date="2014-07" db="EMBL/GenBank/DDBJ databases">
        <authorList>
            <person name="Hull J."/>
        </authorList>
    </citation>
    <scope>NUCLEOTIDE SEQUENCE</scope>
</reference>
<organism evidence="9">
    <name type="scientific">Lygus hesperus</name>
    <name type="common">Western plant bug</name>
    <dbReference type="NCBI Taxonomy" id="30085"/>
    <lineage>
        <taxon>Eukaryota</taxon>
        <taxon>Metazoa</taxon>
        <taxon>Ecdysozoa</taxon>
        <taxon>Arthropoda</taxon>
        <taxon>Hexapoda</taxon>
        <taxon>Insecta</taxon>
        <taxon>Pterygota</taxon>
        <taxon>Neoptera</taxon>
        <taxon>Paraneoptera</taxon>
        <taxon>Hemiptera</taxon>
        <taxon>Heteroptera</taxon>
        <taxon>Panheteroptera</taxon>
        <taxon>Cimicomorpha</taxon>
        <taxon>Miridae</taxon>
        <taxon>Mirini</taxon>
        <taxon>Lygus</taxon>
    </lineage>
</organism>
<dbReference type="SUPFAM" id="SSF57667">
    <property type="entry name" value="beta-beta-alpha zinc fingers"/>
    <property type="match status" value="3"/>
</dbReference>
<evidence type="ECO:0000256" key="4">
    <source>
        <dbReference type="ARBA" id="ARBA00022833"/>
    </source>
</evidence>
<dbReference type="InterPro" id="IPR000210">
    <property type="entry name" value="BTB/POZ_dom"/>
</dbReference>
<dbReference type="InterPro" id="IPR036236">
    <property type="entry name" value="Znf_C2H2_sf"/>
</dbReference>
<evidence type="ECO:0000256" key="5">
    <source>
        <dbReference type="PROSITE-ProRule" id="PRU00042"/>
    </source>
</evidence>